<organism evidence="2 3">
    <name type="scientific">Trema orientale</name>
    <name type="common">Charcoal tree</name>
    <name type="synonym">Celtis orientalis</name>
    <dbReference type="NCBI Taxonomy" id="63057"/>
    <lineage>
        <taxon>Eukaryota</taxon>
        <taxon>Viridiplantae</taxon>
        <taxon>Streptophyta</taxon>
        <taxon>Embryophyta</taxon>
        <taxon>Tracheophyta</taxon>
        <taxon>Spermatophyta</taxon>
        <taxon>Magnoliopsida</taxon>
        <taxon>eudicotyledons</taxon>
        <taxon>Gunneridae</taxon>
        <taxon>Pentapetalae</taxon>
        <taxon>rosids</taxon>
        <taxon>fabids</taxon>
        <taxon>Rosales</taxon>
        <taxon>Cannabaceae</taxon>
        <taxon>Trema</taxon>
    </lineage>
</organism>
<dbReference type="EMBL" id="JXTC01000010">
    <property type="protein sequence ID" value="POO00931.1"/>
    <property type="molecule type" value="Genomic_DNA"/>
</dbReference>
<dbReference type="OrthoDB" id="10566033at2759"/>
<keyword evidence="3" id="KW-1185">Reference proteome</keyword>
<dbReference type="AlphaFoldDB" id="A0A2P5FT25"/>
<reference evidence="3" key="1">
    <citation type="submission" date="2016-06" db="EMBL/GenBank/DDBJ databases">
        <title>Parallel loss of symbiosis genes in relatives of nitrogen-fixing non-legume Parasponia.</title>
        <authorList>
            <person name="Van Velzen R."/>
            <person name="Holmer R."/>
            <person name="Bu F."/>
            <person name="Rutten L."/>
            <person name="Van Zeijl A."/>
            <person name="Liu W."/>
            <person name="Santuari L."/>
            <person name="Cao Q."/>
            <person name="Sharma T."/>
            <person name="Shen D."/>
            <person name="Roswanjaya Y."/>
            <person name="Wardhani T."/>
            <person name="Kalhor M.S."/>
            <person name="Jansen J."/>
            <person name="Van den Hoogen J."/>
            <person name="Gungor B."/>
            <person name="Hartog M."/>
            <person name="Hontelez J."/>
            <person name="Verver J."/>
            <person name="Yang W.-C."/>
            <person name="Schijlen E."/>
            <person name="Repin R."/>
            <person name="Schilthuizen M."/>
            <person name="Schranz E."/>
            <person name="Heidstra R."/>
            <person name="Miyata K."/>
            <person name="Fedorova E."/>
            <person name="Kohlen W."/>
            <person name="Bisseling T."/>
            <person name="Smit S."/>
            <person name="Geurts R."/>
        </authorList>
    </citation>
    <scope>NUCLEOTIDE SEQUENCE [LARGE SCALE GENOMIC DNA]</scope>
    <source>
        <strain evidence="3">cv. RG33-2</strain>
    </source>
</reference>
<evidence type="ECO:0000256" key="1">
    <source>
        <dbReference type="SAM" id="MobiDB-lite"/>
    </source>
</evidence>
<feature type="compositionally biased region" description="Basic and acidic residues" evidence="1">
    <location>
        <begin position="96"/>
        <end position="107"/>
    </location>
</feature>
<protein>
    <submittedName>
        <fullName evidence="2">Uncharacterized protein</fullName>
    </submittedName>
</protein>
<name>A0A2P5FT25_TREOI</name>
<evidence type="ECO:0000313" key="3">
    <source>
        <dbReference type="Proteomes" id="UP000237000"/>
    </source>
</evidence>
<proteinExistence type="predicted"/>
<dbReference type="InParanoid" id="A0A2P5FT25"/>
<dbReference type="Proteomes" id="UP000237000">
    <property type="component" value="Unassembled WGS sequence"/>
</dbReference>
<sequence length="107" mass="11918">MPMKTCLVAHFQIKNLKIFPKKSENLKTSILHFQKLLCLLRPPSLSKLVGDPFKDFPSPAQSLLRPSLTSGKFGHRRCPNRLEGDAGGPHVRSGRSKSEQRRGQGQG</sequence>
<evidence type="ECO:0000313" key="2">
    <source>
        <dbReference type="EMBL" id="POO00931.1"/>
    </source>
</evidence>
<gene>
    <name evidence="2" type="ORF">TorRG33x02_031140</name>
</gene>
<accession>A0A2P5FT25</accession>
<feature type="region of interest" description="Disordered" evidence="1">
    <location>
        <begin position="64"/>
        <end position="107"/>
    </location>
</feature>
<comment type="caution">
    <text evidence="2">The sequence shown here is derived from an EMBL/GenBank/DDBJ whole genome shotgun (WGS) entry which is preliminary data.</text>
</comment>